<dbReference type="OrthoDB" id="2126698at2759"/>
<comment type="caution">
    <text evidence="1">The sequence shown here is derived from an EMBL/GenBank/DDBJ whole genome shotgun (WGS) entry which is preliminary data.</text>
</comment>
<proteinExistence type="predicted"/>
<dbReference type="AlphaFoldDB" id="A0A9Q0JAE9"/>
<gene>
    <name evidence="1" type="ORF">Tsubulata_018364</name>
</gene>
<reference evidence="1" key="2">
    <citation type="journal article" date="2023" name="Plants (Basel)">
        <title>Annotation of the Turnera subulata (Passifloraceae) Draft Genome Reveals the S-Locus Evolved after the Divergence of Turneroideae from Passifloroideae in a Stepwise Manner.</title>
        <authorList>
            <person name="Henning P.M."/>
            <person name="Roalson E.H."/>
            <person name="Mir W."/>
            <person name="McCubbin A.G."/>
            <person name="Shore J.S."/>
        </authorList>
    </citation>
    <scope>NUCLEOTIDE SEQUENCE</scope>
    <source>
        <strain evidence="1">F60SS</strain>
    </source>
</reference>
<protein>
    <submittedName>
        <fullName evidence="1">Uncharacterized protein</fullName>
    </submittedName>
</protein>
<accession>A0A9Q0JAE9</accession>
<evidence type="ECO:0000313" key="1">
    <source>
        <dbReference type="EMBL" id="KAJ4834224.1"/>
    </source>
</evidence>
<keyword evidence="2" id="KW-1185">Reference proteome</keyword>
<dbReference type="EMBL" id="JAKUCV010004748">
    <property type="protein sequence ID" value="KAJ4834224.1"/>
    <property type="molecule type" value="Genomic_DNA"/>
</dbReference>
<reference evidence="1" key="1">
    <citation type="submission" date="2022-02" db="EMBL/GenBank/DDBJ databases">
        <authorList>
            <person name="Henning P.M."/>
            <person name="McCubbin A.G."/>
            <person name="Shore J.S."/>
        </authorList>
    </citation>
    <scope>NUCLEOTIDE SEQUENCE</scope>
    <source>
        <strain evidence="1">F60SS</strain>
        <tissue evidence="1">Leaves</tissue>
    </source>
</reference>
<evidence type="ECO:0000313" key="2">
    <source>
        <dbReference type="Proteomes" id="UP001141552"/>
    </source>
</evidence>
<dbReference type="Proteomes" id="UP001141552">
    <property type="component" value="Unassembled WGS sequence"/>
</dbReference>
<name>A0A9Q0JAE9_9ROSI</name>
<sequence length="51" mass="5858">MICPPIYILWSFLGRLLPLVGQDSRISHEAGKYALWLIPGLFSLKLLTRFL</sequence>
<organism evidence="1 2">
    <name type="scientific">Turnera subulata</name>
    <dbReference type="NCBI Taxonomy" id="218843"/>
    <lineage>
        <taxon>Eukaryota</taxon>
        <taxon>Viridiplantae</taxon>
        <taxon>Streptophyta</taxon>
        <taxon>Embryophyta</taxon>
        <taxon>Tracheophyta</taxon>
        <taxon>Spermatophyta</taxon>
        <taxon>Magnoliopsida</taxon>
        <taxon>eudicotyledons</taxon>
        <taxon>Gunneridae</taxon>
        <taxon>Pentapetalae</taxon>
        <taxon>rosids</taxon>
        <taxon>fabids</taxon>
        <taxon>Malpighiales</taxon>
        <taxon>Passifloraceae</taxon>
        <taxon>Turnera</taxon>
    </lineage>
</organism>